<dbReference type="CDD" id="cd02947">
    <property type="entry name" value="TRX_family"/>
    <property type="match status" value="1"/>
</dbReference>
<proteinExistence type="predicted"/>
<comment type="caution">
    <text evidence="2">The sequence shown here is derived from an EMBL/GenBank/DDBJ whole genome shotgun (WGS) entry which is preliminary data.</text>
</comment>
<dbReference type="Pfam" id="PF00085">
    <property type="entry name" value="Thioredoxin"/>
    <property type="match status" value="1"/>
</dbReference>
<keyword evidence="3" id="KW-1185">Reference proteome</keyword>
<dbReference type="SUPFAM" id="SSF52833">
    <property type="entry name" value="Thioredoxin-like"/>
    <property type="match status" value="1"/>
</dbReference>
<dbReference type="Proteomes" id="UP001501746">
    <property type="component" value="Unassembled WGS sequence"/>
</dbReference>
<dbReference type="Gene3D" id="3.40.30.10">
    <property type="entry name" value="Glutaredoxin"/>
    <property type="match status" value="1"/>
</dbReference>
<sequence>MDWPAALIAGLALPAVATAIGLVWRSRTGRLRVATRTDAASAAPGDVGAVRSGRTAAALALDLRETELGEAATLVQFSTEFCSRCPATARGLRAIADDFAGVRHVEVDLTRRADLADRFAVRETPTTLILAADGTLSARIGGVPRTGAVRSHLETLTGSSHVAS</sequence>
<feature type="domain" description="Thioredoxin" evidence="1">
    <location>
        <begin position="50"/>
        <end position="158"/>
    </location>
</feature>
<reference evidence="2 3" key="1">
    <citation type="journal article" date="2019" name="Int. J. Syst. Evol. Microbiol.">
        <title>The Global Catalogue of Microorganisms (GCM) 10K type strain sequencing project: providing services to taxonomists for standard genome sequencing and annotation.</title>
        <authorList>
            <consortium name="The Broad Institute Genomics Platform"/>
            <consortium name="The Broad Institute Genome Sequencing Center for Infectious Disease"/>
            <person name="Wu L."/>
            <person name="Ma J."/>
        </authorList>
    </citation>
    <scope>NUCLEOTIDE SEQUENCE [LARGE SCALE GENOMIC DNA]</scope>
    <source>
        <strain evidence="2 3">JCM 14323</strain>
    </source>
</reference>
<evidence type="ECO:0000313" key="2">
    <source>
        <dbReference type="EMBL" id="GAA1845435.1"/>
    </source>
</evidence>
<evidence type="ECO:0000259" key="1">
    <source>
        <dbReference type="PROSITE" id="PS51352"/>
    </source>
</evidence>
<dbReference type="PROSITE" id="PS51352">
    <property type="entry name" value="THIOREDOXIN_2"/>
    <property type="match status" value="1"/>
</dbReference>
<gene>
    <name evidence="2" type="ORF">GCM10009750_34710</name>
</gene>
<dbReference type="InterPro" id="IPR036249">
    <property type="entry name" value="Thioredoxin-like_sf"/>
</dbReference>
<dbReference type="RefSeq" id="WP_157428129.1">
    <property type="nucleotide sequence ID" value="NZ_BAAANK010000011.1"/>
</dbReference>
<dbReference type="InterPro" id="IPR013766">
    <property type="entry name" value="Thioredoxin_domain"/>
</dbReference>
<dbReference type="EMBL" id="BAAANK010000011">
    <property type="protein sequence ID" value="GAA1845435.1"/>
    <property type="molecule type" value="Genomic_DNA"/>
</dbReference>
<organism evidence="2 3">
    <name type="scientific">Agromyces salentinus</name>
    <dbReference type="NCBI Taxonomy" id="269421"/>
    <lineage>
        <taxon>Bacteria</taxon>
        <taxon>Bacillati</taxon>
        <taxon>Actinomycetota</taxon>
        <taxon>Actinomycetes</taxon>
        <taxon>Micrococcales</taxon>
        <taxon>Microbacteriaceae</taxon>
        <taxon>Agromyces</taxon>
    </lineage>
</organism>
<accession>A0ABN2MZW7</accession>
<name>A0ABN2MZW7_9MICO</name>
<evidence type="ECO:0000313" key="3">
    <source>
        <dbReference type="Proteomes" id="UP001501746"/>
    </source>
</evidence>
<protein>
    <submittedName>
        <fullName evidence="2">Thioredoxin family protein</fullName>
    </submittedName>
</protein>